<dbReference type="GO" id="GO:0004715">
    <property type="term" value="F:non-membrane spanning protein tyrosine kinase activity"/>
    <property type="evidence" value="ECO:0007669"/>
    <property type="project" value="InterPro"/>
</dbReference>
<dbReference type="GO" id="GO:0005524">
    <property type="term" value="F:ATP binding"/>
    <property type="evidence" value="ECO:0007669"/>
    <property type="project" value="InterPro"/>
</dbReference>
<sequence>SDMMVSRVWVYMTVYLCLCLLANIIMVVVFLSGHYWTPLTPPPPLPPLQPYEWDPSSGQNLKCADISSISNLSIIGFGWTKAVYRGQYGKTWLAIKTVHTSGHDMTECFDSVSICYKQSAAKIIKEARLLQELSHTNVIKVFGECVPSMKYSAGPPVTGIVSIVTELGHPVDVIGVLRMSFEERLQLARDVGRILYHLAQSPLGTLLMQDLRREQFVISDGLLKLSDVDDIVIGDPVCTSDMDCTIKDGNKESILIKLSCVNGLCKGFNSRLNAIHASQHLMRLLILYGGPAALESTCQHLVNRQSFGLLDSEAVYKEIQMLVKNYSSGVYLSPAEKEIIHSYTVLHGSTVFAADFSCSTILSTRCVQSVSSPAEGAWLCLQLKKCVAFVLIDEWTWTGRQVVVFKTGAREVKANERHTLYIRRGQG</sequence>
<evidence type="ECO:0000256" key="1">
    <source>
        <dbReference type="SAM" id="Phobius"/>
    </source>
</evidence>
<name>A0AAW0X355_CHEQU</name>
<accession>A0AAW0X355</accession>
<keyword evidence="1" id="KW-1133">Transmembrane helix</keyword>
<evidence type="ECO:0000313" key="3">
    <source>
        <dbReference type="EMBL" id="KAK8734724.1"/>
    </source>
</evidence>
<keyword evidence="4" id="KW-1185">Reference proteome</keyword>
<dbReference type="PANTHER" id="PTHR46448:SF1">
    <property type="entry name" value="PROTEIN KINASE DOMAIN-CONTAINING PROTEIN"/>
    <property type="match status" value="1"/>
</dbReference>
<protein>
    <recommendedName>
        <fullName evidence="2">Protein kinase domain-containing protein</fullName>
    </recommendedName>
</protein>
<dbReference type="SUPFAM" id="SSF56112">
    <property type="entry name" value="Protein kinase-like (PK-like)"/>
    <property type="match status" value="1"/>
</dbReference>
<dbReference type="Proteomes" id="UP001445076">
    <property type="component" value="Unassembled WGS sequence"/>
</dbReference>
<dbReference type="InterPro" id="IPR042983">
    <property type="entry name" value="PKDCC"/>
</dbReference>
<proteinExistence type="predicted"/>
<dbReference type="GO" id="GO:0005576">
    <property type="term" value="C:extracellular region"/>
    <property type="evidence" value="ECO:0007669"/>
    <property type="project" value="TreeGrafter"/>
</dbReference>
<keyword evidence="1" id="KW-0472">Membrane</keyword>
<reference evidence="3 4" key="1">
    <citation type="journal article" date="2024" name="BMC Genomics">
        <title>Genome assembly of redclaw crayfish (Cherax quadricarinatus) provides insights into its immune adaptation and hypoxia tolerance.</title>
        <authorList>
            <person name="Liu Z."/>
            <person name="Zheng J."/>
            <person name="Li H."/>
            <person name="Fang K."/>
            <person name="Wang S."/>
            <person name="He J."/>
            <person name="Zhou D."/>
            <person name="Weng S."/>
            <person name="Chi M."/>
            <person name="Gu Z."/>
            <person name="He J."/>
            <person name="Li F."/>
            <person name="Wang M."/>
        </authorList>
    </citation>
    <scope>NUCLEOTIDE SEQUENCE [LARGE SCALE GENOMIC DNA]</scope>
    <source>
        <strain evidence="3">ZL_2023a</strain>
    </source>
</reference>
<dbReference type="EMBL" id="JARKIK010000050">
    <property type="protein sequence ID" value="KAK8734724.1"/>
    <property type="molecule type" value="Genomic_DNA"/>
</dbReference>
<dbReference type="InterPro" id="IPR000719">
    <property type="entry name" value="Prot_kinase_dom"/>
</dbReference>
<dbReference type="PROSITE" id="PS50011">
    <property type="entry name" value="PROTEIN_KINASE_DOM"/>
    <property type="match status" value="1"/>
</dbReference>
<evidence type="ECO:0000313" key="4">
    <source>
        <dbReference type="Proteomes" id="UP001445076"/>
    </source>
</evidence>
<comment type="caution">
    <text evidence="3">The sequence shown here is derived from an EMBL/GenBank/DDBJ whole genome shotgun (WGS) entry which is preliminary data.</text>
</comment>
<dbReference type="InterPro" id="IPR011009">
    <property type="entry name" value="Kinase-like_dom_sf"/>
</dbReference>
<dbReference type="GO" id="GO:0001501">
    <property type="term" value="P:skeletal system development"/>
    <property type="evidence" value="ECO:0007669"/>
    <property type="project" value="TreeGrafter"/>
</dbReference>
<feature type="domain" description="Protein kinase" evidence="2">
    <location>
        <begin position="69"/>
        <end position="344"/>
    </location>
</feature>
<keyword evidence="1" id="KW-0812">Transmembrane</keyword>
<gene>
    <name evidence="3" type="ORF">OTU49_005954</name>
</gene>
<dbReference type="AlphaFoldDB" id="A0AAW0X355"/>
<feature type="non-terminal residue" evidence="3">
    <location>
        <position position="1"/>
    </location>
</feature>
<evidence type="ECO:0000259" key="2">
    <source>
        <dbReference type="PROSITE" id="PS50011"/>
    </source>
</evidence>
<dbReference type="Gene3D" id="1.10.510.10">
    <property type="entry name" value="Transferase(Phosphotransferase) domain 1"/>
    <property type="match status" value="1"/>
</dbReference>
<dbReference type="PANTHER" id="PTHR46448">
    <property type="entry name" value="PROTEIN KINASE DOMAIN-CONTAINING PROTEIN"/>
    <property type="match status" value="1"/>
</dbReference>
<feature type="transmembrane region" description="Helical" evidence="1">
    <location>
        <begin position="12"/>
        <end position="36"/>
    </location>
</feature>
<organism evidence="3 4">
    <name type="scientific">Cherax quadricarinatus</name>
    <name type="common">Australian red claw crayfish</name>
    <dbReference type="NCBI Taxonomy" id="27406"/>
    <lineage>
        <taxon>Eukaryota</taxon>
        <taxon>Metazoa</taxon>
        <taxon>Ecdysozoa</taxon>
        <taxon>Arthropoda</taxon>
        <taxon>Crustacea</taxon>
        <taxon>Multicrustacea</taxon>
        <taxon>Malacostraca</taxon>
        <taxon>Eumalacostraca</taxon>
        <taxon>Eucarida</taxon>
        <taxon>Decapoda</taxon>
        <taxon>Pleocyemata</taxon>
        <taxon>Astacidea</taxon>
        <taxon>Parastacoidea</taxon>
        <taxon>Parastacidae</taxon>
        <taxon>Cherax</taxon>
    </lineage>
</organism>